<proteinExistence type="inferred from homology"/>
<evidence type="ECO:0000256" key="6">
    <source>
        <dbReference type="ARBA" id="ARBA00026072"/>
    </source>
</evidence>
<dbReference type="InterPro" id="IPR019776">
    <property type="entry name" value="Flagellar_basal_body_rod_CS"/>
</dbReference>
<dbReference type="EMBL" id="JACIIV010000005">
    <property type="protein sequence ID" value="MBB6226698.1"/>
    <property type="molecule type" value="Genomic_DNA"/>
</dbReference>
<keyword evidence="4 7" id="KW-0975">Bacterial flagellum</keyword>
<reference evidence="9 10" key="1">
    <citation type="submission" date="2020-08" db="EMBL/GenBank/DDBJ databases">
        <title>Genomic Encyclopedia of Type Strains, Phase IV (KMG-IV): sequencing the most valuable type-strain genomes for metagenomic binning, comparative biology and taxonomic classification.</title>
        <authorList>
            <person name="Goeker M."/>
        </authorList>
    </citation>
    <scope>NUCLEOTIDE SEQUENCE [LARGE SCALE GENOMIC DNA]</scope>
    <source>
        <strain evidence="9 10">DSM 102189</strain>
    </source>
</reference>
<evidence type="ECO:0000313" key="10">
    <source>
        <dbReference type="Proteomes" id="UP000538147"/>
    </source>
</evidence>
<organism evidence="9 10">
    <name type="scientific">Polymorphobacter multimanifer</name>
    <dbReference type="NCBI Taxonomy" id="1070431"/>
    <lineage>
        <taxon>Bacteria</taxon>
        <taxon>Pseudomonadati</taxon>
        <taxon>Pseudomonadota</taxon>
        <taxon>Alphaproteobacteria</taxon>
        <taxon>Sphingomonadales</taxon>
        <taxon>Sphingosinicellaceae</taxon>
        <taxon>Polymorphobacter</taxon>
    </lineage>
</organism>
<evidence type="ECO:0000256" key="3">
    <source>
        <dbReference type="ARBA" id="ARBA00014376"/>
    </source>
</evidence>
<evidence type="ECO:0000256" key="2">
    <source>
        <dbReference type="ARBA" id="ARBA00009677"/>
    </source>
</evidence>
<dbReference type="AlphaFoldDB" id="A0A841LCI6"/>
<keyword evidence="9" id="KW-0282">Flagellum</keyword>
<dbReference type="PROSITE" id="PS00588">
    <property type="entry name" value="FLAGELLA_BB_ROD"/>
    <property type="match status" value="1"/>
</dbReference>
<comment type="subunit">
    <text evidence="6">The basal body constitutes a major portion of the flagellar organelle and consists of a number of rings mounted on a central rod. In Gram-negative bacteria, at least four rings, L, P, S and M are present, whereas Gram-positive bacteria lack the L and P rings. The rod consists of about 26 subunits of FlgG in the distal portion, and FlgB, FlgC and FlgF build up the proximal portion of the rod with about 6 subunits each. Rod assembly occurs by export via the flagellum-specific pathway of its constituent proteins and by their incorporation into the rod structure in the probable order of FlgB, FlgC, FlgF and FlgG. Another protein, FliE, also assembles onto the stable rod structure.</text>
</comment>
<accession>A0A841LCI6</accession>
<dbReference type="GO" id="GO:0071978">
    <property type="term" value="P:bacterial-type flagellum-dependent swarming motility"/>
    <property type="evidence" value="ECO:0007669"/>
    <property type="project" value="TreeGrafter"/>
</dbReference>
<dbReference type="Proteomes" id="UP000538147">
    <property type="component" value="Unassembled WGS sequence"/>
</dbReference>
<dbReference type="RefSeq" id="WP_184195898.1">
    <property type="nucleotide sequence ID" value="NZ_JACIIV010000005.1"/>
</dbReference>
<keyword evidence="9" id="KW-0966">Cell projection</keyword>
<name>A0A841LCI6_9SPHN</name>
<comment type="function">
    <text evidence="5 7">Structural component of flagellum, the bacterial motility apparatus. Part of the rod structure of flagellar basal body.</text>
</comment>
<keyword evidence="9" id="KW-0969">Cilium</keyword>
<feature type="domain" description="Flagellar basal body rod protein N-terminal" evidence="8">
    <location>
        <begin position="14"/>
        <end position="41"/>
    </location>
</feature>
<evidence type="ECO:0000256" key="1">
    <source>
        <dbReference type="ARBA" id="ARBA00004117"/>
    </source>
</evidence>
<protein>
    <recommendedName>
        <fullName evidence="3 7">Flagellar basal body rod protein FlgB</fullName>
    </recommendedName>
</protein>
<dbReference type="PIRSF" id="PIRSF002889">
    <property type="entry name" value="Rod_FlgB"/>
    <property type="match status" value="1"/>
</dbReference>
<comment type="subcellular location">
    <subcellularLocation>
        <location evidence="1 7">Bacterial flagellum basal body</location>
    </subcellularLocation>
</comment>
<dbReference type="Pfam" id="PF00460">
    <property type="entry name" value="Flg_bb_rod"/>
    <property type="match status" value="1"/>
</dbReference>
<evidence type="ECO:0000256" key="5">
    <source>
        <dbReference type="ARBA" id="ARBA00024934"/>
    </source>
</evidence>
<evidence type="ECO:0000313" key="9">
    <source>
        <dbReference type="EMBL" id="MBB6226698.1"/>
    </source>
</evidence>
<sequence>MAIPDLIDRQFGIHGQAMQLRSQRMALIASNIANAATPGYKARDVDFAAALKASSNRASGSPSTSFATALRYRVPVQASLDGNTVELATEQTAFAENALHYRASLSFLTSRIQTLTTALKGE</sequence>
<evidence type="ECO:0000256" key="4">
    <source>
        <dbReference type="ARBA" id="ARBA00023143"/>
    </source>
</evidence>
<dbReference type="PANTHER" id="PTHR30435:SF12">
    <property type="entry name" value="FLAGELLAR BASAL BODY ROD PROTEIN FLGB"/>
    <property type="match status" value="1"/>
</dbReference>
<evidence type="ECO:0000256" key="7">
    <source>
        <dbReference type="PIRNR" id="PIRNR002889"/>
    </source>
</evidence>
<keyword evidence="10" id="KW-1185">Reference proteome</keyword>
<dbReference type="NCBIfam" id="TIGR01396">
    <property type="entry name" value="FlgB"/>
    <property type="match status" value="1"/>
</dbReference>
<dbReference type="GO" id="GO:0030694">
    <property type="term" value="C:bacterial-type flagellum basal body, rod"/>
    <property type="evidence" value="ECO:0007669"/>
    <property type="project" value="InterPro"/>
</dbReference>
<dbReference type="InterPro" id="IPR006300">
    <property type="entry name" value="FlgB"/>
</dbReference>
<dbReference type="InterPro" id="IPR001444">
    <property type="entry name" value="Flag_bb_rod_N"/>
</dbReference>
<comment type="similarity">
    <text evidence="2 7">Belongs to the flagella basal body rod proteins family.</text>
</comment>
<evidence type="ECO:0000259" key="8">
    <source>
        <dbReference type="Pfam" id="PF00460"/>
    </source>
</evidence>
<comment type="caution">
    <text evidence="9">The sequence shown here is derived from an EMBL/GenBank/DDBJ whole genome shotgun (WGS) entry which is preliminary data.</text>
</comment>
<gene>
    <name evidence="9" type="ORF">FHS79_000856</name>
</gene>
<dbReference type="PANTHER" id="PTHR30435">
    <property type="entry name" value="FLAGELLAR PROTEIN"/>
    <property type="match status" value="1"/>
</dbReference>